<gene>
    <name evidence="1" type="ORF">BN946_scf184586.g6</name>
</gene>
<dbReference type="HOGENOM" id="CLU_117301_0_0_1"/>
<keyword evidence="2" id="KW-1185">Reference proteome</keyword>
<dbReference type="STRING" id="5643.A0A060SK65"/>
<reference evidence="1" key="1">
    <citation type="submission" date="2014-01" db="EMBL/GenBank/DDBJ databases">
        <title>The genome of the white-rot fungus Pycnoporus cinnabarinus: a basidiomycete model with a versatile arsenal for lignocellulosic biomass breakdown.</title>
        <authorList>
            <person name="Levasseur A."/>
            <person name="Lomascolo A."/>
            <person name="Ruiz-Duenas F.J."/>
            <person name="Uzan E."/>
            <person name="Piumi F."/>
            <person name="Kues U."/>
            <person name="Ram A.F.J."/>
            <person name="Murat C."/>
            <person name="Haon M."/>
            <person name="Benoit I."/>
            <person name="Arfi Y."/>
            <person name="Chevret D."/>
            <person name="Drula E."/>
            <person name="Kwon M.J."/>
            <person name="Gouret P."/>
            <person name="Lesage-Meessen L."/>
            <person name="Lombard V."/>
            <person name="Mariette J."/>
            <person name="Noirot C."/>
            <person name="Park J."/>
            <person name="Patyshakuliyeva A."/>
            <person name="Wieneger R.A.B."/>
            <person name="Wosten H.A.B."/>
            <person name="Martin F."/>
            <person name="Coutinho P.M."/>
            <person name="de Vries R."/>
            <person name="Martinez A.T."/>
            <person name="Klopp C."/>
            <person name="Pontarotti P."/>
            <person name="Henrissat B."/>
            <person name="Record E."/>
        </authorList>
    </citation>
    <scope>NUCLEOTIDE SEQUENCE [LARGE SCALE GENOMIC DNA]</scope>
    <source>
        <strain evidence="1">BRFM137</strain>
    </source>
</reference>
<evidence type="ECO:0008006" key="3">
    <source>
        <dbReference type="Google" id="ProtNLM"/>
    </source>
</evidence>
<dbReference type="AlphaFoldDB" id="A0A060SK65"/>
<dbReference type="Proteomes" id="UP000029665">
    <property type="component" value="Unassembled WGS sequence"/>
</dbReference>
<dbReference type="Gene3D" id="3.40.50.1820">
    <property type="entry name" value="alpha/beta hydrolase"/>
    <property type="match status" value="1"/>
</dbReference>
<comment type="caution">
    <text evidence="1">The sequence shown here is derived from an EMBL/GenBank/DDBJ whole genome shotgun (WGS) entry which is preliminary data.</text>
</comment>
<dbReference type="InterPro" id="IPR029058">
    <property type="entry name" value="AB_hydrolase_fold"/>
</dbReference>
<name>A0A060SK65_PYCCI</name>
<evidence type="ECO:0000313" key="2">
    <source>
        <dbReference type="Proteomes" id="UP000029665"/>
    </source>
</evidence>
<dbReference type="OrthoDB" id="94039at2759"/>
<dbReference type="EMBL" id="CCBP010000190">
    <property type="protein sequence ID" value="CDO74601.1"/>
    <property type="molecule type" value="Genomic_DNA"/>
</dbReference>
<dbReference type="SUPFAM" id="SSF53474">
    <property type="entry name" value="alpha/beta-Hydrolases"/>
    <property type="match status" value="1"/>
</dbReference>
<organism evidence="1 2">
    <name type="scientific">Pycnoporus cinnabarinus</name>
    <name type="common">Cinnabar-red polypore</name>
    <name type="synonym">Trametes cinnabarina</name>
    <dbReference type="NCBI Taxonomy" id="5643"/>
    <lineage>
        <taxon>Eukaryota</taxon>
        <taxon>Fungi</taxon>
        <taxon>Dikarya</taxon>
        <taxon>Basidiomycota</taxon>
        <taxon>Agaricomycotina</taxon>
        <taxon>Agaricomycetes</taxon>
        <taxon>Polyporales</taxon>
        <taxon>Polyporaceae</taxon>
        <taxon>Trametes</taxon>
    </lineage>
</organism>
<proteinExistence type="predicted"/>
<protein>
    <recommendedName>
        <fullName evidence="3">AB hydrolase-1 domain-containing protein</fullName>
    </recommendedName>
</protein>
<sequence>MVFVGHSFGACSTLRAAIAYPILFKSIILVDAMVMPSHGTTISTESTRNYVRGAIQRRDGWSSRDEARRQFAATPFFAAWDPTVLDIYVECGLHEAQDGQVKLKMPGIQEAVCFAENHVPQETFELLSKLDERVELRWLVAGKLSPQEHDIRRKVVWRRPANSSHVRMFSAGHLIAQESPGDVGEFVPLTELTMLMDLFTDS</sequence>
<dbReference type="OMA" id="VEPVILX"/>
<evidence type="ECO:0000313" key="1">
    <source>
        <dbReference type="EMBL" id="CDO74601.1"/>
    </source>
</evidence>
<accession>A0A060SK65</accession>